<evidence type="ECO:0000256" key="1">
    <source>
        <dbReference type="ARBA" id="ARBA00000085"/>
    </source>
</evidence>
<dbReference type="InterPro" id="IPR011006">
    <property type="entry name" value="CheY-like_superfamily"/>
</dbReference>
<evidence type="ECO:0000259" key="6">
    <source>
        <dbReference type="PROSITE" id="PS50110"/>
    </source>
</evidence>
<feature type="domain" description="PAC" evidence="8">
    <location>
        <begin position="227"/>
        <end position="279"/>
    </location>
</feature>
<dbReference type="Pfam" id="PF00512">
    <property type="entry name" value="HisKA"/>
    <property type="match status" value="1"/>
</dbReference>
<name>A0ABY1QRG9_9BURK</name>
<dbReference type="Pfam" id="PF08447">
    <property type="entry name" value="PAS_3"/>
    <property type="match status" value="1"/>
</dbReference>
<dbReference type="NCBIfam" id="TIGR00229">
    <property type="entry name" value="sensory_box"/>
    <property type="match status" value="1"/>
</dbReference>
<dbReference type="PROSITE" id="PS50112">
    <property type="entry name" value="PAS"/>
    <property type="match status" value="1"/>
</dbReference>
<evidence type="ECO:0000313" key="10">
    <source>
        <dbReference type="Proteomes" id="UP001158049"/>
    </source>
</evidence>
<dbReference type="InterPro" id="IPR000014">
    <property type="entry name" value="PAS"/>
</dbReference>
<dbReference type="PROSITE" id="PS50110">
    <property type="entry name" value="RESPONSE_REGULATORY"/>
    <property type="match status" value="1"/>
</dbReference>
<dbReference type="SUPFAM" id="SSF55874">
    <property type="entry name" value="ATPase domain of HSP90 chaperone/DNA topoisomerase II/histidine kinase"/>
    <property type="match status" value="1"/>
</dbReference>
<reference evidence="9 10" key="1">
    <citation type="submission" date="2017-05" db="EMBL/GenBank/DDBJ databases">
        <authorList>
            <person name="Varghese N."/>
            <person name="Submissions S."/>
        </authorList>
    </citation>
    <scope>NUCLEOTIDE SEQUENCE [LARGE SCALE GENOMIC DNA]</scope>
    <source>
        <strain evidence="9 10">DSM 26001</strain>
    </source>
</reference>
<protein>
    <recommendedName>
        <fullName evidence="2">histidine kinase</fullName>
        <ecNumber evidence="2">2.7.13.3</ecNumber>
    </recommendedName>
</protein>
<dbReference type="Proteomes" id="UP001158049">
    <property type="component" value="Unassembled WGS sequence"/>
</dbReference>
<dbReference type="InterPro" id="IPR036097">
    <property type="entry name" value="HisK_dim/P_sf"/>
</dbReference>
<evidence type="ECO:0000256" key="2">
    <source>
        <dbReference type="ARBA" id="ARBA00012438"/>
    </source>
</evidence>
<sequence>MEVILGAWEEFAKTITPPAFTMDSKALRNHASFMLGAIAADIGRPQTELEQSLKSRGLAPRGPGDTAAETHAMARLASGYSIEQLVSEYRALRSSVLHLWGEVTLGLPTDMSDVTRFNEGIDQALAESVARFAMITKEAAENERQRLNAVLEAAPVGISVAEAGGKVILCNPEYKRIWGEPPTPESTNEYGAWQGWWADGSDKDGQPLQSHEWALVRALSGQDALNDRVDIQPFHDAGERRAIVLNAKPVRDSNQNIVGAVVAQMDISHQVKAKEALRESEAKFRTIAEAMPQMVWSTLPDGEPDYYNRRWYEFTGVRECSTAAKMWDGILHPDDRDRVQAQWQHSLATGETYEVQYRLLHHSSEYRWALARALPVRDASGKISRWMGTCTDIHAQKEAEDELREASRRKDEFLAMLAHELRNPLAPINTAAELIKLVANDERRLHQASEIISRQVSYMTDLVDDLLDVSRVTRGLTDLQKETLNLQAVVYSAIEQAGPLLEARNHELRLRIGPTPAFVSGDKTRLVQIIANILNNAAKYTPQGGQISLVLEAKPPTATIRISDNGSGIAPSLLPHIFDLFTQGERTPDRAQGGLGLGLSLVKSLTALHGGWVTASSEGLGKGSTFIIGLPLQAAGESPAGGDAAVTRPVQPSGPVRLMIVDDNTDAAESLASLLEAKGHQVVVVGNADRALAHASLGQMHAFILDIGLPDMDGYSLARRLRAKPETGNAVMIALSGYGQAHDRVLSKAAGFDYHLVKPTDTVELTAILNQLGSPQESS</sequence>
<dbReference type="PROSITE" id="PS50109">
    <property type="entry name" value="HIS_KIN"/>
    <property type="match status" value="1"/>
</dbReference>
<dbReference type="InterPro" id="IPR003661">
    <property type="entry name" value="HisK_dim/P_dom"/>
</dbReference>
<evidence type="ECO:0000313" key="9">
    <source>
        <dbReference type="EMBL" id="SMP77001.1"/>
    </source>
</evidence>
<organism evidence="9 10">
    <name type="scientific">Noviherbaspirillum suwonense</name>
    <dbReference type="NCBI Taxonomy" id="1224511"/>
    <lineage>
        <taxon>Bacteria</taxon>
        <taxon>Pseudomonadati</taxon>
        <taxon>Pseudomonadota</taxon>
        <taxon>Betaproteobacteria</taxon>
        <taxon>Burkholderiales</taxon>
        <taxon>Oxalobacteraceae</taxon>
        <taxon>Noviherbaspirillum</taxon>
    </lineage>
</organism>
<dbReference type="InterPro" id="IPR005467">
    <property type="entry name" value="His_kinase_dom"/>
</dbReference>
<dbReference type="Gene3D" id="3.30.565.10">
    <property type="entry name" value="Histidine kinase-like ATPase, C-terminal domain"/>
    <property type="match status" value="1"/>
</dbReference>
<dbReference type="PANTHER" id="PTHR43547">
    <property type="entry name" value="TWO-COMPONENT HISTIDINE KINASE"/>
    <property type="match status" value="1"/>
</dbReference>
<evidence type="ECO:0000256" key="3">
    <source>
        <dbReference type="ARBA" id="ARBA00022553"/>
    </source>
</evidence>
<dbReference type="Pfam" id="PF02518">
    <property type="entry name" value="HATPase_c"/>
    <property type="match status" value="1"/>
</dbReference>
<keyword evidence="3 4" id="KW-0597">Phosphoprotein</keyword>
<dbReference type="CDD" id="cd00075">
    <property type="entry name" value="HATPase"/>
    <property type="match status" value="1"/>
</dbReference>
<gene>
    <name evidence="9" type="ORF">SAMN06295970_12563</name>
</gene>
<dbReference type="SMART" id="SM00388">
    <property type="entry name" value="HisKA"/>
    <property type="match status" value="1"/>
</dbReference>
<dbReference type="SMART" id="SM00091">
    <property type="entry name" value="PAS"/>
    <property type="match status" value="2"/>
</dbReference>
<dbReference type="InterPro" id="IPR000700">
    <property type="entry name" value="PAS-assoc_C"/>
</dbReference>
<comment type="caution">
    <text evidence="9">The sequence shown here is derived from an EMBL/GenBank/DDBJ whole genome shotgun (WGS) entry which is preliminary data.</text>
</comment>
<dbReference type="PRINTS" id="PR00344">
    <property type="entry name" value="BCTRLSENSOR"/>
</dbReference>
<dbReference type="SUPFAM" id="SSF47384">
    <property type="entry name" value="Homodimeric domain of signal transducing histidine kinase"/>
    <property type="match status" value="1"/>
</dbReference>
<feature type="modified residue" description="4-aspartylphosphate" evidence="4">
    <location>
        <position position="706"/>
    </location>
</feature>
<dbReference type="SMART" id="SM00086">
    <property type="entry name" value="PAC"/>
    <property type="match status" value="2"/>
</dbReference>
<evidence type="ECO:0000256" key="4">
    <source>
        <dbReference type="PROSITE-ProRule" id="PRU00169"/>
    </source>
</evidence>
<dbReference type="SUPFAM" id="SSF52172">
    <property type="entry name" value="CheY-like"/>
    <property type="match status" value="1"/>
</dbReference>
<dbReference type="EMBL" id="FXUL01000025">
    <property type="protein sequence ID" value="SMP77001.1"/>
    <property type="molecule type" value="Genomic_DNA"/>
</dbReference>
<proteinExistence type="predicted"/>
<dbReference type="Gene3D" id="1.10.287.130">
    <property type="match status" value="1"/>
</dbReference>
<dbReference type="InterPro" id="IPR001610">
    <property type="entry name" value="PAC"/>
</dbReference>
<dbReference type="Gene3D" id="3.40.50.2300">
    <property type="match status" value="1"/>
</dbReference>
<dbReference type="EC" id="2.7.13.3" evidence="2"/>
<dbReference type="PROSITE" id="PS50113">
    <property type="entry name" value="PAC"/>
    <property type="match status" value="2"/>
</dbReference>
<accession>A0ABY1QRG9</accession>
<feature type="domain" description="Histidine kinase" evidence="5">
    <location>
        <begin position="416"/>
        <end position="634"/>
    </location>
</feature>
<evidence type="ECO:0000259" key="7">
    <source>
        <dbReference type="PROSITE" id="PS50112"/>
    </source>
</evidence>
<dbReference type="Gene3D" id="3.30.450.20">
    <property type="entry name" value="PAS domain"/>
    <property type="match status" value="2"/>
</dbReference>
<dbReference type="InterPro" id="IPR013655">
    <property type="entry name" value="PAS_fold_3"/>
</dbReference>
<dbReference type="SMART" id="SM00387">
    <property type="entry name" value="HATPase_c"/>
    <property type="match status" value="1"/>
</dbReference>
<dbReference type="InterPro" id="IPR001789">
    <property type="entry name" value="Sig_transdc_resp-reg_receiver"/>
</dbReference>
<dbReference type="InterPro" id="IPR035965">
    <property type="entry name" value="PAS-like_dom_sf"/>
</dbReference>
<dbReference type="InterPro" id="IPR036890">
    <property type="entry name" value="HATPase_C_sf"/>
</dbReference>
<comment type="catalytic activity">
    <reaction evidence="1">
        <text>ATP + protein L-histidine = ADP + protein N-phospho-L-histidine.</text>
        <dbReference type="EC" id="2.7.13.3"/>
    </reaction>
</comment>
<evidence type="ECO:0000259" key="8">
    <source>
        <dbReference type="PROSITE" id="PS50113"/>
    </source>
</evidence>
<dbReference type="InterPro" id="IPR004358">
    <property type="entry name" value="Sig_transdc_His_kin-like_C"/>
</dbReference>
<dbReference type="CDD" id="cd00130">
    <property type="entry name" value="PAS"/>
    <property type="match status" value="1"/>
</dbReference>
<feature type="domain" description="Response regulatory" evidence="6">
    <location>
        <begin position="657"/>
        <end position="773"/>
    </location>
</feature>
<dbReference type="CDD" id="cd00082">
    <property type="entry name" value="HisKA"/>
    <property type="match status" value="1"/>
</dbReference>
<dbReference type="CDD" id="cd17580">
    <property type="entry name" value="REC_2_DhkD-like"/>
    <property type="match status" value="1"/>
</dbReference>
<dbReference type="Pfam" id="PF13188">
    <property type="entry name" value="PAS_8"/>
    <property type="match status" value="1"/>
</dbReference>
<evidence type="ECO:0000259" key="5">
    <source>
        <dbReference type="PROSITE" id="PS50109"/>
    </source>
</evidence>
<keyword evidence="10" id="KW-1185">Reference proteome</keyword>
<dbReference type="InterPro" id="IPR003594">
    <property type="entry name" value="HATPase_dom"/>
</dbReference>
<dbReference type="Pfam" id="PF00072">
    <property type="entry name" value="Response_reg"/>
    <property type="match status" value="1"/>
</dbReference>
<feature type="domain" description="PAS" evidence="7">
    <location>
        <begin position="280"/>
        <end position="350"/>
    </location>
</feature>
<feature type="domain" description="PAC" evidence="8">
    <location>
        <begin position="353"/>
        <end position="405"/>
    </location>
</feature>
<dbReference type="SMART" id="SM00448">
    <property type="entry name" value="REC"/>
    <property type="match status" value="1"/>
</dbReference>
<dbReference type="SUPFAM" id="SSF55785">
    <property type="entry name" value="PYP-like sensor domain (PAS domain)"/>
    <property type="match status" value="2"/>
</dbReference>
<dbReference type="PANTHER" id="PTHR43547:SF2">
    <property type="entry name" value="HYBRID SIGNAL TRANSDUCTION HISTIDINE KINASE C"/>
    <property type="match status" value="1"/>
</dbReference>